<dbReference type="Proteomes" id="UP000518316">
    <property type="component" value="Unassembled WGS sequence"/>
</dbReference>
<keyword evidence="2" id="KW-1185">Reference proteome</keyword>
<sequence>MTYHARPKWENADLTDDYIFNRVMTDPDICLEVLRRILPHLHIKEIEFPNAQQEITIAPDAHAVRFDIYTTDENGNHYDVEMQVVDEHNIAKRIRYYQTASTIESYEKGNTYNHVDDSYVIFFCNFDPFGLGLQYYTLHKHIDNVPEEIVDDGQTDILFNITSPKHNVNPKMQTLLDVIAKRKVDEHDELVVKLKKRIAYVKHNRKWRAEYMRLSIYEMDQQRRLEEAIKEGREEGREKGIRRLISSLRDLDIEQGIIKQELKKQYDLTDKQATEYLERK</sequence>
<accession>A0A7W3TS29</accession>
<organism evidence="1 2">
    <name type="scientific">Limosilactobacillus albertensis</name>
    <dbReference type="NCBI Taxonomy" id="2759752"/>
    <lineage>
        <taxon>Bacteria</taxon>
        <taxon>Bacillati</taxon>
        <taxon>Bacillota</taxon>
        <taxon>Bacilli</taxon>
        <taxon>Lactobacillales</taxon>
        <taxon>Lactobacillaceae</taxon>
        <taxon>Limosilactobacillus</taxon>
    </lineage>
</organism>
<dbReference type="PANTHER" id="PTHR41317">
    <property type="entry name" value="PD-(D_E)XK NUCLEASE FAMILY TRANSPOSASE"/>
    <property type="match status" value="1"/>
</dbReference>
<dbReference type="InterPro" id="IPR010106">
    <property type="entry name" value="RpnA"/>
</dbReference>
<evidence type="ECO:0000313" key="1">
    <source>
        <dbReference type="EMBL" id="MBB1069799.1"/>
    </source>
</evidence>
<proteinExistence type="predicted"/>
<dbReference type="RefSeq" id="WP_182598344.1">
    <property type="nucleotide sequence ID" value="NZ_JACIVC010000060.1"/>
</dbReference>
<gene>
    <name evidence="1" type="ORF">H5S40_06495</name>
</gene>
<protein>
    <submittedName>
        <fullName evidence="1">Rpn family recombination-promoting nuclease/putative transposase</fullName>
    </submittedName>
</protein>
<name>A0A7W3TS29_9LACO</name>
<dbReference type="AlphaFoldDB" id="A0A7W3TS29"/>
<dbReference type="Pfam" id="PF12784">
    <property type="entry name" value="PDDEXK_2"/>
    <property type="match status" value="1"/>
</dbReference>
<dbReference type="PANTHER" id="PTHR41317:SF1">
    <property type="entry name" value="PD-(D_E)XK NUCLEASE FAMILY TRANSPOSASE"/>
    <property type="match status" value="1"/>
</dbReference>
<reference evidence="1 2" key="1">
    <citation type="submission" date="2020-07" db="EMBL/GenBank/DDBJ databases">
        <title>Description of Limosilactobacillus balticus sp. nov., Limosilactobacillus agrestis sp. nov., Limosilactobacillus albertensis sp. nov., Limosilactobacillus rudii sp. nov., Limosilactobacillus fastidiosus sp. nov., five novel Limosilactobacillus species isolated from the vertebrate gastrointestinal tract, and proposal of 6 subspecies of Limosilactobacillus reuteri adapted to the gastrointestinal tract of specific vertebrate hosts.</title>
        <authorList>
            <person name="Li F."/>
            <person name="Cheng C."/>
            <person name="Zheng J."/>
            <person name="Quevedo R.M."/>
            <person name="Li J."/>
            <person name="Roos S."/>
            <person name="Gaenzle M.G."/>
            <person name="Walter J."/>
        </authorList>
    </citation>
    <scope>NUCLEOTIDE SEQUENCE [LARGE SCALE GENOMIC DNA]</scope>
    <source>
        <strain evidence="1 2">RRLNB_1_1</strain>
    </source>
</reference>
<dbReference type="NCBIfam" id="TIGR01784">
    <property type="entry name" value="T_den_put_tspse"/>
    <property type="match status" value="1"/>
</dbReference>
<evidence type="ECO:0000313" key="2">
    <source>
        <dbReference type="Proteomes" id="UP000518316"/>
    </source>
</evidence>
<dbReference type="EMBL" id="JACIVC010000060">
    <property type="protein sequence ID" value="MBB1069799.1"/>
    <property type="molecule type" value="Genomic_DNA"/>
</dbReference>
<comment type="caution">
    <text evidence="1">The sequence shown here is derived from an EMBL/GenBank/DDBJ whole genome shotgun (WGS) entry which is preliminary data.</text>
</comment>